<reference evidence="4 5" key="1">
    <citation type="submission" date="2016-10" db="EMBL/GenBank/DDBJ databases">
        <authorList>
            <person name="de Groot N.N."/>
        </authorList>
    </citation>
    <scope>NUCLEOTIDE SEQUENCE [LARGE SCALE GENOMIC DNA]</scope>
    <source>
        <strain evidence="4 5">SP2</strain>
    </source>
</reference>
<keyword evidence="4" id="KW-0808">Transferase</keyword>
<dbReference type="GO" id="GO:0032259">
    <property type="term" value="P:methylation"/>
    <property type="evidence" value="ECO:0007669"/>
    <property type="project" value="UniProtKB-KW"/>
</dbReference>
<dbReference type="Pfam" id="PF01980">
    <property type="entry name" value="TrmO_N"/>
    <property type="match status" value="1"/>
</dbReference>
<dbReference type="AlphaFoldDB" id="A0A1I3JBR3"/>
<comment type="similarity">
    <text evidence="2">Belongs to the tRNA methyltransferase O family.</text>
</comment>
<gene>
    <name evidence="4" type="ORF">SAMN05443661_10222</name>
</gene>
<dbReference type="CDD" id="cd09281">
    <property type="entry name" value="UPF0066"/>
    <property type="match status" value="1"/>
</dbReference>
<feature type="domain" description="TsaA-like" evidence="3">
    <location>
        <begin position="8"/>
        <end position="140"/>
    </location>
</feature>
<dbReference type="Proteomes" id="UP000182829">
    <property type="component" value="Unassembled WGS sequence"/>
</dbReference>
<dbReference type="NCBIfam" id="TIGR00104">
    <property type="entry name" value="tRNA_TsaA"/>
    <property type="match status" value="1"/>
</dbReference>
<dbReference type="OMA" id="DLYDGTP"/>
<dbReference type="Gene3D" id="2.40.30.70">
    <property type="entry name" value="YaeB-like"/>
    <property type="match status" value="1"/>
</dbReference>
<evidence type="ECO:0000256" key="2">
    <source>
        <dbReference type="ARBA" id="ARBA00033753"/>
    </source>
</evidence>
<organism evidence="4 5">
    <name type="scientific">Natronobacterium gregoryi</name>
    <dbReference type="NCBI Taxonomy" id="44930"/>
    <lineage>
        <taxon>Archaea</taxon>
        <taxon>Methanobacteriati</taxon>
        <taxon>Methanobacteriota</taxon>
        <taxon>Stenosarchaea group</taxon>
        <taxon>Halobacteria</taxon>
        <taxon>Halobacteriales</taxon>
        <taxon>Natrialbaceae</taxon>
        <taxon>Natronobacterium</taxon>
    </lineage>
</organism>
<keyword evidence="4" id="KW-0489">Methyltransferase</keyword>
<dbReference type="PROSITE" id="PS51668">
    <property type="entry name" value="TSAA_2"/>
    <property type="match status" value="1"/>
</dbReference>
<dbReference type="InterPro" id="IPR036413">
    <property type="entry name" value="YaeB-like_sf"/>
</dbReference>
<evidence type="ECO:0000313" key="5">
    <source>
        <dbReference type="Proteomes" id="UP000182829"/>
    </source>
</evidence>
<proteinExistence type="inferred from homology"/>
<protein>
    <submittedName>
        <fullName evidence="4">tRNA-Thr(GGU) m(6)t(6)A37 methyltransferase TsaA</fullName>
    </submittedName>
</protein>
<dbReference type="OrthoDB" id="40408at2157"/>
<dbReference type="PANTHER" id="PTHR12818">
    <property type="entry name" value="TRNA (ADENINE(37)-N6)-METHYLTRANSFERASE"/>
    <property type="match status" value="1"/>
</dbReference>
<dbReference type="SUPFAM" id="SSF118196">
    <property type="entry name" value="YaeB-like"/>
    <property type="match status" value="1"/>
</dbReference>
<dbReference type="GO" id="GO:0008168">
    <property type="term" value="F:methyltransferase activity"/>
    <property type="evidence" value="ECO:0007669"/>
    <property type="project" value="UniProtKB-KW"/>
</dbReference>
<evidence type="ECO:0000256" key="1">
    <source>
        <dbReference type="ARBA" id="ARBA00022691"/>
    </source>
</evidence>
<dbReference type="InterPro" id="IPR023370">
    <property type="entry name" value="TrmO-like_N"/>
</dbReference>
<dbReference type="PANTHER" id="PTHR12818:SF0">
    <property type="entry name" value="TRNA (ADENINE(37)-N6)-METHYLTRANSFERASE"/>
    <property type="match status" value="1"/>
</dbReference>
<evidence type="ECO:0000313" key="4">
    <source>
        <dbReference type="EMBL" id="SFI57649.1"/>
    </source>
</evidence>
<keyword evidence="1" id="KW-0949">S-adenosyl-L-methionine</keyword>
<dbReference type="InterPro" id="IPR040372">
    <property type="entry name" value="YaeB-like"/>
</dbReference>
<accession>A0A1I3JBR3</accession>
<dbReference type="GeneID" id="14207926"/>
<dbReference type="InterPro" id="IPR036414">
    <property type="entry name" value="YaeB_N_sf"/>
</dbReference>
<evidence type="ECO:0000259" key="3">
    <source>
        <dbReference type="PROSITE" id="PS51668"/>
    </source>
</evidence>
<name>A0A1I3JBR3_9EURY</name>
<dbReference type="EMBL" id="FORO01000002">
    <property type="protein sequence ID" value="SFI57649.1"/>
    <property type="molecule type" value="Genomic_DNA"/>
</dbReference>
<sequence length="163" mass="17833">MTEEIVAYEPIGVIQSPFDSPEGMPVQPIGASDAVGTVEVDDAYADGLMDLEGFSHCILLYHFHRAGDDVSMQVEPFLDETDRGLFSTRAPQRPNRIGLSVVQIDSVDGREVNVRGIDVVDGTPLVDLKPFVPDFDVPDDADTGWMDASTSTVRSKRADDRFC</sequence>
<dbReference type="RefSeq" id="WP_005577477.1">
    <property type="nucleotide sequence ID" value="NZ_FORO01000002.1"/>
</dbReference>